<dbReference type="InterPro" id="IPR037401">
    <property type="entry name" value="SnoaL-like"/>
</dbReference>
<reference evidence="2 3" key="1">
    <citation type="journal article" date="2019" name="Nat. Ecol. Evol.">
        <title>Megaphylogeny resolves global patterns of mushroom evolution.</title>
        <authorList>
            <person name="Varga T."/>
            <person name="Krizsan K."/>
            <person name="Foldi C."/>
            <person name="Dima B."/>
            <person name="Sanchez-Garcia M."/>
            <person name="Sanchez-Ramirez S."/>
            <person name="Szollosi G.J."/>
            <person name="Szarkandi J.G."/>
            <person name="Papp V."/>
            <person name="Albert L."/>
            <person name="Andreopoulos W."/>
            <person name="Angelini C."/>
            <person name="Antonin V."/>
            <person name="Barry K.W."/>
            <person name="Bougher N.L."/>
            <person name="Buchanan P."/>
            <person name="Buyck B."/>
            <person name="Bense V."/>
            <person name="Catcheside P."/>
            <person name="Chovatia M."/>
            <person name="Cooper J."/>
            <person name="Damon W."/>
            <person name="Desjardin D."/>
            <person name="Finy P."/>
            <person name="Geml J."/>
            <person name="Haridas S."/>
            <person name="Hughes K."/>
            <person name="Justo A."/>
            <person name="Karasinski D."/>
            <person name="Kautmanova I."/>
            <person name="Kiss B."/>
            <person name="Kocsube S."/>
            <person name="Kotiranta H."/>
            <person name="LaButti K.M."/>
            <person name="Lechner B.E."/>
            <person name="Liimatainen K."/>
            <person name="Lipzen A."/>
            <person name="Lukacs Z."/>
            <person name="Mihaltcheva S."/>
            <person name="Morgado L.N."/>
            <person name="Niskanen T."/>
            <person name="Noordeloos M.E."/>
            <person name="Ohm R.A."/>
            <person name="Ortiz-Santana B."/>
            <person name="Ovrebo C."/>
            <person name="Racz N."/>
            <person name="Riley R."/>
            <person name="Savchenko A."/>
            <person name="Shiryaev A."/>
            <person name="Soop K."/>
            <person name="Spirin V."/>
            <person name="Szebenyi C."/>
            <person name="Tomsovsky M."/>
            <person name="Tulloss R.E."/>
            <person name="Uehling J."/>
            <person name="Grigoriev I.V."/>
            <person name="Vagvolgyi C."/>
            <person name="Papp T."/>
            <person name="Martin F.M."/>
            <person name="Miettinen O."/>
            <person name="Hibbett D.S."/>
            <person name="Nagy L.G."/>
        </authorList>
    </citation>
    <scope>NUCLEOTIDE SEQUENCE [LARGE SCALE GENOMIC DNA]</scope>
    <source>
        <strain evidence="2 3">CBS 309.79</strain>
    </source>
</reference>
<keyword evidence="3" id="KW-1185">Reference proteome</keyword>
<dbReference type="SUPFAM" id="SSF54427">
    <property type="entry name" value="NTF2-like"/>
    <property type="match status" value="1"/>
</dbReference>
<feature type="domain" description="SnoaL-like" evidence="1">
    <location>
        <begin position="2"/>
        <end position="119"/>
    </location>
</feature>
<dbReference type="OrthoDB" id="5208229at2759"/>
<gene>
    <name evidence="2" type="ORF">BDV98DRAFT_122327</name>
</gene>
<accession>A0A5C3QDT4</accession>
<dbReference type="InterPro" id="IPR032710">
    <property type="entry name" value="NTF2-like_dom_sf"/>
</dbReference>
<organism evidence="2 3">
    <name type="scientific">Pterulicium gracile</name>
    <dbReference type="NCBI Taxonomy" id="1884261"/>
    <lineage>
        <taxon>Eukaryota</taxon>
        <taxon>Fungi</taxon>
        <taxon>Dikarya</taxon>
        <taxon>Basidiomycota</taxon>
        <taxon>Agaricomycotina</taxon>
        <taxon>Agaricomycetes</taxon>
        <taxon>Agaricomycetidae</taxon>
        <taxon>Agaricales</taxon>
        <taxon>Pleurotineae</taxon>
        <taxon>Pterulaceae</taxon>
        <taxon>Pterulicium</taxon>
    </lineage>
</organism>
<evidence type="ECO:0000313" key="2">
    <source>
        <dbReference type="EMBL" id="TFL00216.1"/>
    </source>
</evidence>
<evidence type="ECO:0000313" key="3">
    <source>
        <dbReference type="Proteomes" id="UP000305067"/>
    </source>
</evidence>
<protein>
    <recommendedName>
        <fullName evidence="1">SnoaL-like domain-containing protein</fullName>
    </recommendedName>
</protein>
<dbReference type="EMBL" id="ML178830">
    <property type="protein sequence ID" value="TFL00216.1"/>
    <property type="molecule type" value="Genomic_DNA"/>
</dbReference>
<sequence length="140" mass="15493">MKDWVTIPTLFADEMTIDYTSVLGGEAQTLKGDARMEFWGVFGQKLDKFHHAISTITIDLPQPAEGTSQPTEVAARFNSNVTYVQESAKNGSVMNAGGRYEYRLKYAPDAPGNPWKLSYLKADPVWFTGNAALLMDPENA</sequence>
<dbReference type="Pfam" id="PF13577">
    <property type="entry name" value="SnoaL_4"/>
    <property type="match status" value="1"/>
</dbReference>
<proteinExistence type="predicted"/>
<dbReference type="AlphaFoldDB" id="A0A5C3QDT4"/>
<name>A0A5C3QDT4_9AGAR</name>
<dbReference type="Proteomes" id="UP000305067">
    <property type="component" value="Unassembled WGS sequence"/>
</dbReference>
<evidence type="ECO:0000259" key="1">
    <source>
        <dbReference type="Pfam" id="PF13577"/>
    </source>
</evidence>
<dbReference type="Gene3D" id="3.10.450.50">
    <property type="match status" value="1"/>
</dbReference>